<comment type="subcellular location">
    <subcellularLocation>
        <location evidence="1">Cell outer membrane</location>
        <topology evidence="1">Multi-pass membrane protein</topology>
    </subcellularLocation>
</comment>
<dbReference type="GO" id="GO:0044718">
    <property type="term" value="P:siderophore transmembrane transport"/>
    <property type="evidence" value="ECO:0007669"/>
    <property type="project" value="TreeGrafter"/>
</dbReference>
<name>A0A1D3UII7_TANFO</name>
<dbReference type="Gene3D" id="2.40.170.20">
    <property type="entry name" value="TonB-dependent receptor, beta-barrel domain"/>
    <property type="match status" value="1"/>
</dbReference>
<evidence type="ECO:0000256" key="5">
    <source>
        <dbReference type="ARBA" id="ARBA00022729"/>
    </source>
</evidence>
<dbReference type="EMBL" id="FMMM01000029">
    <property type="protein sequence ID" value="SCQ19903.1"/>
    <property type="molecule type" value="Genomic_DNA"/>
</dbReference>
<keyword evidence="7" id="KW-0998">Cell outer membrane</keyword>
<keyword evidence="2" id="KW-0813">Transport</keyword>
<dbReference type="InterPro" id="IPR008969">
    <property type="entry name" value="CarboxyPept-like_regulatory"/>
</dbReference>
<dbReference type="RefSeq" id="WP_074449622.1">
    <property type="nucleotide sequence ID" value="NZ_FMMM01000029.1"/>
</dbReference>
<dbReference type="SUPFAM" id="SSF49464">
    <property type="entry name" value="Carboxypeptidase regulatory domain-like"/>
    <property type="match status" value="1"/>
</dbReference>
<evidence type="ECO:0000256" key="4">
    <source>
        <dbReference type="ARBA" id="ARBA00022692"/>
    </source>
</evidence>
<dbReference type="Proteomes" id="UP000182057">
    <property type="component" value="Unassembled WGS sequence"/>
</dbReference>
<organism evidence="8 9">
    <name type="scientific">Tannerella forsythia</name>
    <name type="common">Bacteroides forsythus</name>
    <dbReference type="NCBI Taxonomy" id="28112"/>
    <lineage>
        <taxon>Bacteria</taxon>
        <taxon>Pseudomonadati</taxon>
        <taxon>Bacteroidota</taxon>
        <taxon>Bacteroidia</taxon>
        <taxon>Bacteroidales</taxon>
        <taxon>Tannerellaceae</taxon>
        <taxon>Tannerella</taxon>
    </lineage>
</organism>
<evidence type="ECO:0000313" key="8">
    <source>
        <dbReference type="EMBL" id="SCQ19903.1"/>
    </source>
</evidence>
<dbReference type="InterPro" id="IPR036942">
    <property type="entry name" value="Beta-barrel_TonB_sf"/>
</dbReference>
<evidence type="ECO:0000256" key="1">
    <source>
        <dbReference type="ARBA" id="ARBA00004571"/>
    </source>
</evidence>
<gene>
    <name evidence="8" type="ORF">TFUB20_00862</name>
</gene>
<evidence type="ECO:0000256" key="7">
    <source>
        <dbReference type="ARBA" id="ARBA00023237"/>
    </source>
</evidence>
<dbReference type="AlphaFoldDB" id="A0A1D3UII7"/>
<keyword evidence="6" id="KW-0472">Membrane</keyword>
<dbReference type="SUPFAM" id="SSF56935">
    <property type="entry name" value="Porins"/>
    <property type="match status" value="1"/>
</dbReference>
<protein>
    <submittedName>
        <fullName evidence="8">Uncharacterized protein</fullName>
    </submittedName>
</protein>
<accession>A0A1D3UII7</accession>
<dbReference type="InterPro" id="IPR039426">
    <property type="entry name" value="TonB-dep_rcpt-like"/>
</dbReference>
<dbReference type="GO" id="GO:0009279">
    <property type="term" value="C:cell outer membrane"/>
    <property type="evidence" value="ECO:0007669"/>
    <property type="project" value="UniProtKB-SubCell"/>
</dbReference>
<keyword evidence="5" id="KW-0732">Signal</keyword>
<dbReference type="OrthoDB" id="603275at2"/>
<evidence type="ECO:0000313" key="9">
    <source>
        <dbReference type="Proteomes" id="UP000182057"/>
    </source>
</evidence>
<sequence length="862" mass="97933">MRIITAIFAAFFSLSVVYGQTKEVRGVVLDKDDQSPVAGVIVQVKDSSDHPYSYTITNDQGEFGIKYPTSVPDLFLRFQCMSYASQTIRIGVSSSPLTVYLVPRPTQLKDVTVRAPDIEQRSDTLTYYMSKYATPADKNLSDVLKRLPGIKVEENGQIKYHGEPINKFYIDGSDFMDGRYGLATENISPSDVASVDVLENHQPVQVLKGLEFSQRAGLNIKLKEEARHKWIAILHGGAGISPFLYDASAFAMRIAGKWQNMETVRINRTGWNPASQSRRQIESSLSGNGYADQLWDDPVTAGRLSSPIDEQRTRDNFSMLAHTSNSWRTGEGRDAKFNLTYEGDKLDYLTAYETNYFDEKIPSFTERKAMRTQTHRLGGHWALQVNRPALFLKDNLYLDADWDKATSTIGGTRSLLQNAETPSFRATNDVQAVKRINNRLLTFSSRNSYVYKPQSLHITADNSAIQQVTTGDFRSVTEARYGWLFNRWKVSARGGIDFNHHNIDADLHGIALSYPTRNEMGFSLLNPYFSPDVSFRSSRWLFTLSVPVSYHLHHIRNKLTDESGTEHFASVAPAFSLRHQISAKMDMAAQFKYSLSPPKADMHLRNVIMNDFRNLTVPEDVSEYREERTATLNVRYRNPITSLFFHGMGRLEWNRYPSMRSQLFMGDYILHSFVPIKNESRNLAVNGSISKGLMSGKLTLGLDAGHVRIWTTSMKQHVESSYVLTKTFVQPYLKGFFTNELSMDYRLLYTRNTMDIESSGKSAHDVWKQYLAFTIIPDKAWQIGIGGEHYYTRFSSGNSTNLVLLDASVRWTVSKRADFSLTGMNLLNRRAYHYANYGLLSETGYTYNIRGRSIMASVQVRL</sequence>
<evidence type="ECO:0000256" key="6">
    <source>
        <dbReference type="ARBA" id="ARBA00023136"/>
    </source>
</evidence>
<proteinExistence type="predicted"/>
<dbReference type="PANTHER" id="PTHR30069:SF29">
    <property type="entry name" value="HEMOGLOBIN AND HEMOGLOBIN-HAPTOGLOBIN-BINDING PROTEIN 1-RELATED"/>
    <property type="match status" value="1"/>
</dbReference>
<dbReference type="GO" id="GO:0015344">
    <property type="term" value="F:siderophore uptake transmembrane transporter activity"/>
    <property type="evidence" value="ECO:0007669"/>
    <property type="project" value="TreeGrafter"/>
</dbReference>
<reference evidence="8 9" key="1">
    <citation type="submission" date="2016-09" db="EMBL/GenBank/DDBJ databases">
        <authorList>
            <person name="Capua I."/>
            <person name="De Benedictis P."/>
            <person name="Joannis T."/>
            <person name="Lombin L.H."/>
            <person name="Cattoli G."/>
        </authorList>
    </citation>
    <scope>NUCLEOTIDE SEQUENCE [LARGE SCALE GENOMIC DNA]</scope>
    <source>
        <strain evidence="8 9">UB20</strain>
    </source>
</reference>
<keyword evidence="3" id="KW-1134">Transmembrane beta strand</keyword>
<evidence type="ECO:0000256" key="2">
    <source>
        <dbReference type="ARBA" id="ARBA00022448"/>
    </source>
</evidence>
<keyword evidence="4" id="KW-0812">Transmembrane</keyword>
<evidence type="ECO:0000256" key="3">
    <source>
        <dbReference type="ARBA" id="ARBA00022452"/>
    </source>
</evidence>
<dbReference type="PANTHER" id="PTHR30069">
    <property type="entry name" value="TONB-DEPENDENT OUTER MEMBRANE RECEPTOR"/>
    <property type="match status" value="1"/>
</dbReference>